<dbReference type="Proteomes" id="UP001219518">
    <property type="component" value="Unassembled WGS sequence"/>
</dbReference>
<reference evidence="1" key="1">
    <citation type="submission" date="2021-07" db="EMBL/GenBank/DDBJ databases">
        <authorList>
            <person name="Catto M.A."/>
            <person name="Jacobson A."/>
            <person name="Kennedy G."/>
            <person name="Labadie P."/>
            <person name="Hunt B.G."/>
            <person name="Srinivasan R."/>
        </authorList>
    </citation>
    <scope>NUCLEOTIDE SEQUENCE</scope>
    <source>
        <strain evidence="1">PL_HMW_Pooled</strain>
        <tissue evidence="1">Head</tissue>
    </source>
</reference>
<dbReference type="AlphaFoldDB" id="A0AAE1HG47"/>
<evidence type="ECO:0000313" key="2">
    <source>
        <dbReference type="Proteomes" id="UP001219518"/>
    </source>
</evidence>
<evidence type="ECO:0000313" key="1">
    <source>
        <dbReference type="EMBL" id="KAK3920578.1"/>
    </source>
</evidence>
<gene>
    <name evidence="1" type="ORF">KUF71_009849</name>
</gene>
<reference evidence="1" key="2">
    <citation type="journal article" date="2023" name="BMC Genomics">
        <title>Pest status, molecular evolution, and epigenetic factors derived from the genome assembly of Frankliniella fusca, a thysanopteran phytovirus vector.</title>
        <authorList>
            <person name="Catto M.A."/>
            <person name="Labadie P.E."/>
            <person name="Jacobson A.L."/>
            <person name="Kennedy G.G."/>
            <person name="Srinivasan R."/>
            <person name="Hunt B.G."/>
        </authorList>
    </citation>
    <scope>NUCLEOTIDE SEQUENCE</scope>
    <source>
        <strain evidence="1">PL_HMW_Pooled</strain>
    </source>
</reference>
<proteinExistence type="predicted"/>
<accession>A0AAE1HG47</accession>
<comment type="caution">
    <text evidence="1">The sequence shown here is derived from an EMBL/GenBank/DDBJ whole genome shotgun (WGS) entry which is preliminary data.</text>
</comment>
<dbReference type="EMBL" id="JAHWGI010001007">
    <property type="protein sequence ID" value="KAK3920578.1"/>
    <property type="molecule type" value="Genomic_DNA"/>
</dbReference>
<keyword evidence="2" id="KW-1185">Reference proteome</keyword>
<organism evidence="1 2">
    <name type="scientific">Frankliniella fusca</name>
    <dbReference type="NCBI Taxonomy" id="407009"/>
    <lineage>
        <taxon>Eukaryota</taxon>
        <taxon>Metazoa</taxon>
        <taxon>Ecdysozoa</taxon>
        <taxon>Arthropoda</taxon>
        <taxon>Hexapoda</taxon>
        <taxon>Insecta</taxon>
        <taxon>Pterygota</taxon>
        <taxon>Neoptera</taxon>
        <taxon>Paraneoptera</taxon>
        <taxon>Thysanoptera</taxon>
        <taxon>Terebrantia</taxon>
        <taxon>Thripoidea</taxon>
        <taxon>Thripidae</taxon>
        <taxon>Frankliniella</taxon>
    </lineage>
</organism>
<name>A0AAE1HG47_9NEOP</name>
<protein>
    <submittedName>
        <fullName evidence="1">Polyprotein</fullName>
    </submittedName>
</protein>
<sequence>MSDALRVRTRQLVKYYVTMKLLARVTGRNLAIGEWNKLKAILLFYLFKEENIRLRQLWLLAHRRPRRWRVRPMLQERQIYGAWHTLVPLLRETDPEEYFNFLRMTPESFDWLLDKVGPVIIKQQSKRSLSEYISPGERLAVTLRFLASGDSQTSLSYLFRISTQAISNIVTETTAAIWFALKKEVFEPISPEFWRRKYVGVEADLPAVLLQVGVEADLPEVPLHGVAVCLLAVRHQVAVVVPVCPEEIVGDVAVGPAGTHRHVQPPLGTVVRLLTVTFRTNLAFFSREKPTMGASSTYP</sequence>